<dbReference type="Proteomes" id="UP000480929">
    <property type="component" value="Unassembled WGS sequence"/>
</dbReference>
<dbReference type="AlphaFoldDB" id="A0A6N7S8U3"/>
<evidence type="ECO:0000259" key="8">
    <source>
        <dbReference type="Pfam" id="PF02687"/>
    </source>
</evidence>
<dbReference type="OrthoDB" id="9770036at2"/>
<proteinExistence type="inferred from homology"/>
<comment type="subcellular location">
    <subcellularLocation>
        <location evidence="1">Cell membrane</location>
        <topology evidence="1">Multi-pass membrane protein</topology>
    </subcellularLocation>
</comment>
<evidence type="ECO:0000256" key="6">
    <source>
        <dbReference type="ARBA" id="ARBA00038076"/>
    </source>
</evidence>
<accession>A0A6N7S8U3</accession>
<dbReference type="PANTHER" id="PTHR30572:SF4">
    <property type="entry name" value="ABC TRANSPORTER PERMEASE YTRF"/>
    <property type="match status" value="1"/>
</dbReference>
<dbReference type="InterPro" id="IPR050250">
    <property type="entry name" value="Macrolide_Exporter_MacB"/>
</dbReference>
<protein>
    <submittedName>
        <fullName evidence="10">FtsX-like permease family protein</fullName>
    </submittedName>
</protein>
<evidence type="ECO:0000313" key="13">
    <source>
        <dbReference type="Proteomes" id="UP000480929"/>
    </source>
</evidence>
<dbReference type="Pfam" id="PF12704">
    <property type="entry name" value="MacB_PCD"/>
    <property type="match status" value="1"/>
</dbReference>
<feature type="domain" description="ABC3 transporter permease C-terminal" evidence="8">
    <location>
        <begin position="310"/>
        <end position="422"/>
    </location>
</feature>
<evidence type="ECO:0000256" key="3">
    <source>
        <dbReference type="ARBA" id="ARBA00022692"/>
    </source>
</evidence>
<organism evidence="10 12">
    <name type="scientific">Holdemania massiliensis</name>
    <dbReference type="NCBI Taxonomy" id="1468449"/>
    <lineage>
        <taxon>Bacteria</taxon>
        <taxon>Bacillati</taxon>
        <taxon>Bacillota</taxon>
        <taxon>Erysipelotrichia</taxon>
        <taxon>Erysipelotrichales</taxon>
        <taxon>Erysipelotrichaceae</taxon>
        <taxon>Holdemania</taxon>
    </lineage>
</organism>
<keyword evidence="2" id="KW-1003">Cell membrane</keyword>
<name>A0A6N7S8U3_9FIRM</name>
<evidence type="ECO:0000313" key="11">
    <source>
        <dbReference type="EMBL" id="MSC33760.1"/>
    </source>
</evidence>
<evidence type="ECO:0000259" key="9">
    <source>
        <dbReference type="Pfam" id="PF12704"/>
    </source>
</evidence>
<gene>
    <name evidence="11" type="ORF">GKD88_11580</name>
    <name evidence="10" type="ORF">GKE08_11905</name>
</gene>
<dbReference type="PANTHER" id="PTHR30572">
    <property type="entry name" value="MEMBRANE COMPONENT OF TRANSPORTER-RELATED"/>
    <property type="match status" value="1"/>
</dbReference>
<dbReference type="EMBL" id="WKPJ01000019">
    <property type="protein sequence ID" value="MSA90030.1"/>
    <property type="molecule type" value="Genomic_DNA"/>
</dbReference>
<evidence type="ECO:0000256" key="1">
    <source>
        <dbReference type="ARBA" id="ARBA00004651"/>
    </source>
</evidence>
<dbReference type="InterPro" id="IPR025857">
    <property type="entry name" value="MacB_PCD"/>
</dbReference>
<evidence type="ECO:0000256" key="5">
    <source>
        <dbReference type="ARBA" id="ARBA00023136"/>
    </source>
</evidence>
<comment type="similarity">
    <text evidence="6">Belongs to the ABC-4 integral membrane protein family.</text>
</comment>
<feature type="transmembrane region" description="Helical" evidence="7">
    <location>
        <begin position="21"/>
        <end position="42"/>
    </location>
</feature>
<dbReference type="GO" id="GO:0005886">
    <property type="term" value="C:plasma membrane"/>
    <property type="evidence" value="ECO:0007669"/>
    <property type="project" value="UniProtKB-SubCell"/>
</dbReference>
<feature type="domain" description="MacB-like periplasmic core" evidence="9">
    <location>
        <begin position="21"/>
        <end position="267"/>
    </location>
</feature>
<dbReference type="Proteomes" id="UP000433575">
    <property type="component" value="Unassembled WGS sequence"/>
</dbReference>
<keyword evidence="4 7" id="KW-1133">Transmembrane helix</keyword>
<dbReference type="GO" id="GO:0022857">
    <property type="term" value="F:transmembrane transporter activity"/>
    <property type="evidence" value="ECO:0007669"/>
    <property type="project" value="TreeGrafter"/>
</dbReference>
<keyword evidence="13" id="KW-1185">Reference proteome</keyword>
<feature type="transmembrane region" description="Helical" evidence="7">
    <location>
        <begin position="305"/>
        <end position="327"/>
    </location>
</feature>
<evidence type="ECO:0000256" key="4">
    <source>
        <dbReference type="ARBA" id="ARBA00022989"/>
    </source>
</evidence>
<keyword evidence="3 7" id="KW-0812">Transmembrane</keyword>
<evidence type="ECO:0000256" key="7">
    <source>
        <dbReference type="SAM" id="Phobius"/>
    </source>
</evidence>
<dbReference type="InterPro" id="IPR003838">
    <property type="entry name" value="ABC3_permease_C"/>
</dbReference>
<dbReference type="RefSeq" id="WP_154239145.1">
    <property type="nucleotide sequence ID" value="NZ_CALJPI010000133.1"/>
</dbReference>
<evidence type="ECO:0000256" key="2">
    <source>
        <dbReference type="ARBA" id="ARBA00022475"/>
    </source>
</evidence>
<keyword evidence="5 7" id="KW-0472">Membrane</keyword>
<sequence length="429" mass="45155">MGVLDNILMALSSLKANKMRSLLTMLGIIIGISSVIAIMTVGDSLTGSITDSMSGMGASNITVSLQKKSSSSSSSFSGGGRTFMFGPNNPDEEDLISEAMIAEYRSLFDGRITAVSCTESVGSGTITQAEVSGSVNVTGVNPDALTVEDLDMITGRFINDKDNADTKRSAVISDYLAEKLYGSVEKAMGEKLEVSLNNQVQIFYVVGIYHYDTSSSMMTALSDSDNLTTSMYVPAAVGKKITQANQGYQSITVVGAAGEDVDTLLSDTEAFFTSFYTHNETYTISASSMKEMLETMTEMLDTVKVAIAGIAAISLLVGGIGVMNIMLVSITERTREIGTRKALGAPNLAIRVQFIIEAMIICMIAGLLGVLLGVAMGAGAANLLGYPAKPSAAACSLAVGFSMAIGVFFGYYPANKAAKLDPIDALRYE</sequence>
<reference evidence="12 13" key="1">
    <citation type="journal article" date="2019" name="Nat. Med.">
        <title>A library of human gut bacterial isolates paired with longitudinal multiomics data enables mechanistic microbiome research.</title>
        <authorList>
            <person name="Poyet M."/>
            <person name="Groussin M."/>
            <person name="Gibbons S.M."/>
            <person name="Avila-Pacheco J."/>
            <person name="Jiang X."/>
            <person name="Kearney S.M."/>
            <person name="Perrotta A.R."/>
            <person name="Berdy B."/>
            <person name="Zhao S."/>
            <person name="Lieberman T.D."/>
            <person name="Swanson P.K."/>
            <person name="Smith M."/>
            <person name="Roesemann S."/>
            <person name="Alexander J.E."/>
            <person name="Rich S.A."/>
            <person name="Livny J."/>
            <person name="Vlamakis H."/>
            <person name="Clish C."/>
            <person name="Bullock K."/>
            <person name="Deik A."/>
            <person name="Scott J."/>
            <person name="Pierce K.A."/>
            <person name="Xavier R.J."/>
            <person name="Alm E.J."/>
        </authorList>
    </citation>
    <scope>NUCLEOTIDE SEQUENCE [LARGE SCALE GENOMIC DNA]</scope>
    <source>
        <strain evidence="10 12">BIOML-A4</strain>
        <strain evidence="11 13">BIOML-A5</strain>
    </source>
</reference>
<dbReference type="Pfam" id="PF02687">
    <property type="entry name" value="FtsX"/>
    <property type="match status" value="1"/>
</dbReference>
<evidence type="ECO:0000313" key="10">
    <source>
        <dbReference type="EMBL" id="MSA90030.1"/>
    </source>
</evidence>
<feature type="transmembrane region" description="Helical" evidence="7">
    <location>
        <begin position="391"/>
        <end position="412"/>
    </location>
</feature>
<comment type="caution">
    <text evidence="10">The sequence shown here is derived from an EMBL/GenBank/DDBJ whole genome shotgun (WGS) entry which is preliminary data.</text>
</comment>
<feature type="transmembrane region" description="Helical" evidence="7">
    <location>
        <begin position="348"/>
        <end position="371"/>
    </location>
</feature>
<dbReference type="EMBL" id="WKPI01000021">
    <property type="protein sequence ID" value="MSC33760.1"/>
    <property type="molecule type" value="Genomic_DNA"/>
</dbReference>
<evidence type="ECO:0000313" key="12">
    <source>
        <dbReference type="Proteomes" id="UP000433575"/>
    </source>
</evidence>